<dbReference type="PANTHER" id="PTHR34379:SF6">
    <property type="entry name" value="PROTEIN 3F"/>
    <property type="match status" value="1"/>
</dbReference>
<dbReference type="PANTHER" id="PTHR34379">
    <property type="entry name" value="OS07G0553800 PROTEIN"/>
    <property type="match status" value="1"/>
</dbReference>
<keyword evidence="2" id="KW-0472">Membrane</keyword>
<feature type="region of interest" description="Disordered" evidence="1">
    <location>
        <begin position="175"/>
        <end position="213"/>
    </location>
</feature>
<dbReference type="KEGG" id="jre:109013647"/>
<organism evidence="3 4">
    <name type="scientific">Juglans regia</name>
    <name type="common">English walnut</name>
    <dbReference type="NCBI Taxonomy" id="51240"/>
    <lineage>
        <taxon>Eukaryota</taxon>
        <taxon>Viridiplantae</taxon>
        <taxon>Streptophyta</taxon>
        <taxon>Embryophyta</taxon>
        <taxon>Tracheophyta</taxon>
        <taxon>Spermatophyta</taxon>
        <taxon>Magnoliopsida</taxon>
        <taxon>eudicotyledons</taxon>
        <taxon>Gunneridae</taxon>
        <taxon>Pentapetalae</taxon>
        <taxon>rosids</taxon>
        <taxon>fabids</taxon>
        <taxon>Fagales</taxon>
        <taxon>Juglandaceae</taxon>
        <taxon>Juglans</taxon>
    </lineage>
</organism>
<protein>
    <submittedName>
        <fullName evidence="4">Uncharacterized protein LOC109013647</fullName>
    </submittedName>
</protein>
<proteinExistence type="predicted"/>
<dbReference type="AlphaFoldDB" id="A0A2I4H5C5"/>
<accession>A0A2I4H5C5</accession>
<dbReference type="OrthoDB" id="1886721at2759"/>
<evidence type="ECO:0000256" key="2">
    <source>
        <dbReference type="SAM" id="Phobius"/>
    </source>
</evidence>
<dbReference type="RefSeq" id="XP_018851347.1">
    <property type="nucleotide sequence ID" value="XM_018995802.2"/>
</dbReference>
<sequence>MESTKTKLQSKNRKKSESMNKKNRFFLCFRPVSMDGSLKTVRRTDGRLGDPIFTCIAAGDKGGMELRRISPPILALDRAEKEEEGSGDWRKKDGNGRLSRILKTVFTANSLEKNKKRKLGRGSFRSESNITASSIDMSDSLDENSMHKHKMFDDNNLRADSNVSSSLRCSSALTSTCFGSSRSNSRTTSDTRSSSQRSKSFGPNAAVSKQRGQDSIQEGRKGCHASNVVLCLLLISLVVLIFCGKICSILCTSTWFIFIRWSARHEYLEDGAESPKIVSKLESESEEYNKEVVMEGPLRRNRSRRLLTF</sequence>
<gene>
    <name evidence="4" type="primary">LOC109013647</name>
</gene>
<dbReference type="Proteomes" id="UP000235220">
    <property type="component" value="Chromosome 2"/>
</dbReference>
<keyword evidence="3" id="KW-1185">Reference proteome</keyword>
<evidence type="ECO:0000313" key="3">
    <source>
        <dbReference type="Proteomes" id="UP000235220"/>
    </source>
</evidence>
<evidence type="ECO:0000313" key="4">
    <source>
        <dbReference type="RefSeq" id="XP_018851347.1"/>
    </source>
</evidence>
<dbReference type="Gramene" id="Jr02_22900_p1">
    <property type="protein sequence ID" value="cds.Jr02_22900_p1"/>
    <property type="gene ID" value="Jr02_22900"/>
</dbReference>
<dbReference type="GeneID" id="109013647"/>
<evidence type="ECO:0000256" key="1">
    <source>
        <dbReference type="SAM" id="MobiDB-lite"/>
    </source>
</evidence>
<keyword evidence="2" id="KW-1133">Transmembrane helix</keyword>
<keyword evidence="2" id="KW-0812">Transmembrane</keyword>
<dbReference type="InterPro" id="IPR040411">
    <property type="entry name" value="At5g23160-like"/>
</dbReference>
<feature type="transmembrane region" description="Helical" evidence="2">
    <location>
        <begin position="232"/>
        <end position="258"/>
    </location>
</feature>
<reference evidence="4" key="1">
    <citation type="submission" date="2025-08" db="UniProtKB">
        <authorList>
            <consortium name="RefSeq"/>
        </authorList>
    </citation>
    <scope>IDENTIFICATION</scope>
    <source>
        <tissue evidence="4">Leaves</tissue>
    </source>
</reference>
<feature type="compositionally biased region" description="Low complexity" evidence="1">
    <location>
        <begin position="175"/>
        <end position="200"/>
    </location>
</feature>
<name>A0A2I4H5C5_JUGRE</name>